<gene>
    <name evidence="1" type="ORF">AYBTSS11_LOCUS4727</name>
</gene>
<evidence type="ECO:0000313" key="1">
    <source>
        <dbReference type="EMBL" id="CAJ1930354.1"/>
    </source>
</evidence>
<organism evidence="1 2">
    <name type="scientific">Sphenostylis stenocarpa</name>
    <dbReference type="NCBI Taxonomy" id="92480"/>
    <lineage>
        <taxon>Eukaryota</taxon>
        <taxon>Viridiplantae</taxon>
        <taxon>Streptophyta</taxon>
        <taxon>Embryophyta</taxon>
        <taxon>Tracheophyta</taxon>
        <taxon>Spermatophyta</taxon>
        <taxon>Magnoliopsida</taxon>
        <taxon>eudicotyledons</taxon>
        <taxon>Gunneridae</taxon>
        <taxon>Pentapetalae</taxon>
        <taxon>rosids</taxon>
        <taxon>fabids</taxon>
        <taxon>Fabales</taxon>
        <taxon>Fabaceae</taxon>
        <taxon>Papilionoideae</taxon>
        <taxon>50 kb inversion clade</taxon>
        <taxon>NPAAA clade</taxon>
        <taxon>indigoferoid/millettioid clade</taxon>
        <taxon>Phaseoleae</taxon>
        <taxon>Sphenostylis</taxon>
    </lineage>
</organism>
<keyword evidence="2" id="KW-1185">Reference proteome</keyword>
<protein>
    <submittedName>
        <fullName evidence="1">Uncharacterized protein</fullName>
    </submittedName>
</protein>
<reference evidence="1" key="1">
    <citation type="submission" date="2023-10" db="EMBL/GenBank/DDBJ databases">
        <authorList>
            <person name="Domelevo Entfellner J.-B."/>
        </authorList>
    </citation>
    <scope>NUCLEOTIDE SEQUENCE</scope>
</reference>
<proteinExistence type="predicted"/>
<dbReference type="AlphaFoldDB" id="A0AA86RTU2"/>
<evidence type="ECO:0000313" key="2">
    <source>
        <dbReference type="Proteomes" id="UP001189624"/>
    </source>
</evidence>
<name>A0AA86RTU2_9FABA</name>
<sequence>MEDQNSLNYPLLQLFKAVFVTMKTRISTEVSFMPRMRDSIAVDILLRQTMIGGMEAETLSGPRAPCYLNSTMQQKSDN</sequence>
<dbReference type="EMBL" id="OY731399">
    <property type="protein sequence ID" value="CAJ1930354.1"/>
    <property type="molecule type" value="Genomic_DNA"/>
</dbReference>
<dbReference type="Proteomes" id="UP001189624">
    <property type="component" value="Chromosome 2"/>
</dbReference>
<dbReference type="Gramene" id="rna-AYBTSS11_LOCUS4727">
    <property type="protein sequence ID" value="CAJ1930354.1"/>
    <property type="gene ID" value="gene-AYBTSS11_LOCUS4727"/>
</dbReference>
<accession>A0AA86RTU2</accession>